<proteinExistence type="predicted"/>
<feature type="signal peptide" evidence="1">
    <location>
        <begin position="1"/>
        <end position="18"/>
    </location>
</feature>
<accession>A0A2W5TSR8</accession>
<evidence type="ECO:0000256" key="1">
    <source>
        <dbReference type="SAM" id="SignalP"/>
    </source>
</evidence>
<dbReference type="InterPro" id="IPR016071">
    <property type="entry name" value="Staphylococal_nuclease_OB-fold"/>
</dbReference>
<reference evidence="3 4" key="1">
    <citation type="submission" date="2017-08" db="EMBL/GenBank/DDBJ databases">
        <title>Infants hospitalized years apart are colonized by the same room-sourced microbial strains.</title>
        <authorList>
            <person name="Brooks B."/>
            <person name="Olm M.R."/>
            <person name="Firek B.A."/>
            <person name="Baker R."/>
            <person name="Thomas B.C."/>
            <person name="Morowitz M.J."/>
            <person name="Banfield J.F."/>
        </authorList>
    </citation>
    <scope>NUCLEOTIDE SEQUENCE [LARGE SCALE GENOMIC DNA]</scope>
    <source>
        <strain evidence="3">S2_003_000_R2_14</strain>
    </source>
</reference>
<feature type="chain" id="PRO_5015920833" evidence="1">
    <location>
        <begin position="19"/>
        <end position="247"/>
    </location>
</feature>
<dbReference type="AlphaFoldDB" id="A0A2W5TSR8"/>
<feature type="domain" description="TNase-like" evidence="2">
    <location>
        <begin position="42"/>
        <end position="169"/>
    </location>
</feature>
<organism evidence="3 4">
    <name type="scientific">Archangium gephyra</name>
    <dbReference type="NCBI Taxonomy" id="48"/>
    <lineage>
        <taxon>Bacteria</taxon>
        <taxon>Pseudomonadati</taxon>
        <taxon>Myxococcota</taxon>
        <taxon>Myxococcia</taxon>
        <taxon>Myxococcales</taxon>
        <taxon>Cystobacterineae</taxon>
        <taxon>Archangiaceae</taxon>
        <taxon>Archangium</taxon>
    </lineage>
</organism>
<keyword evidence="1" id="KW-0732">Signal</keyword>
<evidence type="ECO:0000313" key="3">
    <source>
        <dbReference type="EMBL" id="PZR18700.1"/>
    </source>
</evidence>
<dbReference type="EMBL" id="QFQP01000001">
    <property type="protein sequence ID" value="PZR18700.1"/>
    <property type="molecule type" value="Genomic_DNA"/>
</dbReference>
<protein>
    <submittedName>
        <fullName evidence="3">Nuclease</fullName>
    </submittedName>
</protein>
<dbReference type="Proteomes" id="UP000249061">
    <property type="component" value="Unassembled WGS sequence"/>
</dbReference>
<dbReference type="Gene3D" id="2.40.50.90">
    <property type="match status" value="1"/>
</dbReference>
<name>A0A2W5TSR8_9BACT</name>
<comment type="caution">
    <text evidence="3">The sequence shown here is derived from an EMBL/GenBank/DDBJ whole genome shotgun (WGS) entry which is preliminary data.</text>
</comment>
<evidence type="ECO:0000313" key="4">
    <source>
        <dbReference type="Proteomes" id="UP000249061"/>
    </source>
</evidence>
<sequence>MRRLLLASLLVFSASALARTTKAPKPPKEKHDAMGAVVLNGKRVEVRWTDGDSFNVREGDLKGTSTRLVGYNTLEAYGPVHQWGEWTAKELFELAKKSSSVAASQEWECTTDFKRDGYKRLLVRCPKLAVEMARQGHGLAYAVDGEKPDPDVLKAQREGIEAKAGMWARGSTNGVITSLHSVGEEGSEATEAYDRVVDTRTGAALKRKHTDTYASCQNVCLETDGTKSCMVYVPFKHRYRGQPDCLK</sequence>
<evidence type="ECO:0000259" key="2">
    <source>
        <dbReference type="SMART" id="SM00318"/>
    </source>
</evidence>
<dbReference type="SMART" id="SM00318">
    <property type="entry name" value="SNc"/>
    <property type="match status" value="1"/>
</dbReference>
<gene>
    <name evidence="3" type="ORF">DI536_02130</name>
</gene>
<dbReference type="InterPro" id="IPR035437">
    <property type="entry name" value="SNase_OB-fold_sf"/>
</dbReference>
<dbReference type="SUPFAM" id="SSF50199">
    <property type="entry name" value="Staphylococcal nuclease"/>
    <property type="match status" value="1"/>
</dbReference>